<sequence>MMYRNSPFPRAAGLFGRIAGLPRRIRRNPDIRAGISDPDRYRAELLRKAVAFTVGKPDSADSEI</sequence>
<dbReference type="AlphaFoldDB" id="A0A3D9FC20"/>
<reference evidence="1 2" key="1">
    <citation type="submission" date="2018-07" db="EMBL/GenBank/DDBJ databases">
        <title>Genomic Encyclopedia of Type Strains, Phase IV (KMG-IV): sequencing the most valuable type-strain genomes for metagenomic binning, comparative biology and taxonomic classification.</title>
        <authorList>
            <person name="Goeker M."/>
        </authorList>
    </citation>
    <scope>NUCLEOTIDE SEQUENCE [LARGE SCALE GENOMIC DNA]</scope>
    <source>
        <strain evidence="1 2">DSM 26725</strain>
    </source>
</reference>
<evidence type="ECO:0000313" key="1">
    <source>
        <dbReference type="EMBL" id="RED15359.1"/>
    </source>
</evidence>
<organism evidence="1 2">
    <name type="scientific">Parasphingopyxis lamellibrachiae</name>
    <dbReference type="NCBI Taxonomy" id="680125"/>
    <lineage>
        <taxon>Bacteria</taxon>
        <taxon>Pseudomonadati</taxon>
        <taxon>Pseudomonadota</taxon>
        <taxon>Alphaproteobacteria</taxon>
        <taxon>Sphingomonadales</taxon>
        <taxon>Sphingomonadaceae</taxon>
        <taxon>Parasphingopyxis</taxon>
    </lineage>
</organism>
<comment type="caution">
    <text evidence="1">The sequence shown here is derived from an EMBL/GenBank/DDBJ whole genome shotgun (WGS) entry which is preliminary data.</text>
</comment>
<evidence type="ECO:0000313" key="2">
    <source>
        <dbReference type="Proteomes" id="UP000256310"/>
    </source>
</evidence>
<name>A0A3D9FC20_9SPHN</name>
<proteinExistence type="predicted"/>
<gene>
    <name evidence="1" type="ORF">DFR46_0350</name>
</gene>
<dbReference type="RefSeq" id="WP_147297596.1">
    <property type="nucleotide sequence ID" value="NZ_QRDP01000004.1"/>
</dbReference>
<dbReference type="EMBL" id="QRDP01000004">
    <property type="protein sequence ID" value="RED15359.1"/>
    <property type="molecule type" value="Genomic_DNA"/>
</dbReference>
<protein>
    <submittedName>
        <fullName evidence="1">Uncharacterized protein</fullName>
    </submittedName>
</protein>
<accession>A0A3D9FC20</accession>
<dbReference type="Proteomes" id="UP000256310">
    <property type="component" value="Unassembled WGS sequence"/>
</dbReference>
<keyword evidence="2" id="KW-1185">Reference proteome</keyword>